<organism evidence="2 3">
    <name type="scientific">Blastomonas aquatica</name>
    <dbReference type="NCBI Taxonomy" id="1510276"/>
    <lineage>
        <taxon>Bacteria</taxon>
        <taxon>Pseudomonadati</taxon>
        <taxon>Pseudomonadota</taxon>
        <taxon>Alphaproteobacteria</taxon>
        <taxon>Sphingomonadales</taxon>
        <taxon>Sphingomonadaceae</taxon>
        <taxon>Blastomonas</taxon>
    </lineage>
</organism>
<accession>A0ABQ1JR56</accession>
<reference evidence="3" key="1">
    <citation type="journal article" date="2019" name="Int. J. Syst. Evol. Microbiol.">
        <title>The Global Catalogue of Microorganisms (GCM) 10K type strain sequencing project: providing services to taxonomists for standard genome sequencing and annotation.</title>
        <authorList>
            <consortium name="The Broad Institute Genomics Platform"/>
            <consortium name="The Broad Institute Genome Sequencing Center for Infectious Disease"/>
            <person name="Wu L."/>
            <person name="Ma J."/>
        </authorList>
    </citation>
    <scope>NUCLEOTIDE SEQUENCE [LARGE SCALE GENOMIC DNA]</scope>
    <source>
        <strain evidence="3">CGMCC 1.12851</strain>
    </source>
</reference>
<dbReference type="Proteomes" id="UP000614261">
    <property type="component" value="Unassembled WGS sequence"/>
</dbReference>
<gene>
    <name evidence="2" type="ORF">GCM10010833_31860</name>
</gene>
<proteinExistence type="predicted"/>
<name>A0ABQ1JR56_9SPHN</name>
<dbReference type="RefSeq" id="WP_188515430.1">
    <property type="nucleotide sequence ID" value="NZ_BMGD01000006.1"/>
</dbReference>
<protein>
    <submittedName>
        <fullName evidence="2">Uncharacterized protein</fullName>
    </submittedName>
</protein>
<comment type="caution">
    <text evidence="2">The sequence shown here is derived from an EMBL/GenBank/DDBJ whole genome shotgun (WGS) entry which is preliminary data.</text>
</comment>
<feature type="region of interest" description="Disordered" evidence="1">
    <location>
        <begin position="62"/>
        <end position="90"/>
    </location>
</feature>
<evidence type="ECO:0000313" key="2">
    <source>
        <dbReference type="EMBL" id="GGB74283.1"/>
    </source>
</evidence>
<evidence type="ECO:0000313" key="3">
    <source>
        <dbReference type="Proteomes" id="UP000614261"/>
    </source>
</evidence>
<evidence type="ECO:0000256" key="1">
    <source>
        <dbReference type="SAM" id="MobiDB-lite"/>
    </source>
</evidence>
<sequence length="138" mass="14218">MQIGAHLPLSRILAVITGQPRSVGAGGEPVAGAETLPKPVAAQQPHPLASVQMLVTLAAVDPQREGRRAKGGSARKYPDDPEGLAAEPGSQYAAAERIILPAEPVRHLTLSADPALNAGMQADKLRAGAAPTELDIEV</sequence>
<keyword evidence="3" id="KW-1185">Reference proteome</keyword>
<dbReference type="EMBL" id="BMGD01000006">
    <property type="protein sequence ID" value="GGB74283.1"/>
    <property type="molecule type" value="Genomic_DNA"/>
</dbReference>